<dbReference type="EMBL" id="CP005851">
    <property type="protein sequence ID" value="AHH09566.1"/>
    <property type="molecule type" value="Genomic_DNA"/>
</dbReference>
<keyword evidence="3" id="KW-0645">Protease</keyword>
<organism evidence="3 4">
    <name type="scientific">Borrelia parkeri SLO</name>
    <dbReference type="NCBI Taxonomy" id="1313294"/>
    <lineage>
        <taxon>Bacteria</taxon>
        <taxon>Pseudomonadati</taxon>
        <taxon>Spirochaetota</taxon>
        <taxon>Spirochaetia</taxon>
        <taxon>Spirochaetales</taxon>
        <taxon>Borreliaceae</taxon>
        <taxon>Borrelia</taxon>
    </lineage>
</organism>
<protein>
    <submittedName>
        <fullName evidence="3">ATP-dependent clp protease ATP-binding subunit clpA</fullName>
    </submittedName>
</protein>
<dbReference type="GO" id="GO:0006508">
    <property type="term" value="P:proteolysis"/>
    <property type="evidence" value="ECO:0007669"/>
    <property type="project" value="UniProtKB-KW"/>
</dbReference>
<evidence type="ECO:0000313" key="3">
    <source>
        <dbReference type="EMBL" id="AHH09566.1"/>
    </source>
</evidence>
<dbReference type="InterPro" id="IPR027417">
    <property type="entry name" value="P-loop_NTPase"/>
</dbReference>
<dbReference type="GO" id="GO:0008233">
    <property type="term" value="F:peptidase activity"/>
    <property type="evidence" value="ECO:0007669"/>
    <property type="project" value="UniProtKB-KW"/>
</dbReference>
<accession>A0ABN4C6M3</accession>
<dbReference type="SUPFAM" id="SSF81923">
    <property type="entry name" value="Double Clp-N motif"/>
    <property type="match status" value="1"/>
</dbReference>
<evidence type="ECO:0000313" key="4">
    <source>
        <dbReference type="Proteomes" id="UP000019331"/>
    </source>
</evidence>
<proteinExistence type="predicted"/>
<dbReference type="Gene3D" id="3.40.50.300">
    <property type="entry name" value="P-loop containing nucleotide triphosphate hydrolases"/>
    <property type="match status" value="1"/>
</dbReference>
<dbReference type="Proteomes" id="UP000019331">
    <property type="component" value="Chromosome"/>
</dbReference>
<keyword evidence="2 3" id="KW-0067">ATP-binding</keyword>
<name>A0ABN4C6M3_BORPR</name>
<dbReference type="PANTHER" id="PTHR11638:SF18">
    <property type="entry name" value="HEAT SHOCK PROTEIN 104"/>
    <property type="match status" value="1"/>
</dbReference>
<evidence type="ECO:0000256" key="1">
    <source>
        <dbReference type="ARBA" id="ARBA00022741"/>
    </source>
</evidence>
<sequence length="305" mass="35914">MYNRRALNNLFFKSFLFFMKRKHLVFTEEHIFYSLISDEKIKELLSLCTLDFYSFNKILEKFFKQLPLRDSDISDYLFKMNDLYQEIVDTIFYYKKPYRLQEKDLLWVLIRKRKNIILDALLKSGFSLTIFDKIIEVYDYLGSDLDLNSSENEKFIANDLFGKEIDKDGGLSIFEEDYLKLEQSDDLSDNDNLVEDFLVNVIDSLEPSLDKNPLIGREEELCELTQVMLRKYKSNPIVFGEPGVGKTILLQGLAYMIKVGQVPQELVGYEVYSLDIGRLISGTRYRGDLEDRVNKLLDFLYLKKK</sequence>
<dbReference type="GO" id="GO:0005524">
    <property type="term" value="F:ATP binding"/>
    <property type="evidence" value="ECO:0007669"/>
    <property type="project" value="UniProtKB-KW"/>
</dbReference>
<gene>
    <name evidence="3" type="ORF">BPA_0089500</name>
</gene>
<dbReference type="CDD" id="cd00009">
    <property type="entry name" value="AAA"/>
    <property type="match status" value="1"/>
</dbReference>
<dbReference type="SUPFAM" id="SSF52540">
    <property type="entry name" value="P-loop containing nucleoside triphosphate hydrolases"/>
    <property type="match status" value="1"/>
</dbReference>
<dbReference type="InterPro" id="IPR036628">
    <property type="entry name" value="Clp_N_dom_sf"/>
</dbReference>
<keyword evidence="3" id="KW-0378">Hydrolase</keyword>
<keyword evidence="4" id="KW-1185">Reference proteome</keyword>
<dbReference type="InterPro" id="IPR050130">
    <property type="entry name" value="ClpA_ClpB"/>
</dbReference>
<evidence type="ECO:0000256" key="2">
    <source>
        <dbReference type="ARBA" id="ARBA00022840"/>
    </source>
</evidence>
<reference evidence="3" key="1">
    <citation type="submission" date="2016-10" db="EMBL/GenBank/DDBJ databases">
        <title>Comparative Genomics of Relapsing Fever Spirochetes.</title>
        <authorList>
            <person name="Schwan T.G."/>
            <person name="Raffel S.J."/>
            <person name="Porcella S.F."/>
            <person name="Martens C.A."/>
            <person name="Bruno D.P."/>
            <person name="Ricklefs S.M."/>
            <person name="Barbian K.B."/>
        </authorList>
    </citation>
    <scope>NUCLEOTIDE SEQUENCE</scope>
    <source>
        <strain evidence="3">SLO</strain>
    </source>
</reference>
<dbReference type="PANTHER" id="PTHR11638">
    <property type="entry name" value="ATP-DEPENDENT CLP PROTEASE"/>
    <property type="match status" value="1"/>
</dbReference>
<keyword evidence="1" id="KW-0547">Nucleotide-binding</keyword>